<dbReference type="Proteomes" id="UP000784294">
    <property type="component" value="Unassembled WGS sequence"/>
</dbReference>
<dbReference type="InterPro" id="IPR036928">
    <property type="entry name" value="AS_sf"/>
</dbReference>
<dbReference type="PANTHER" id="PTHR45847">
    <property type="entry name" value="FATTY ACID AMIDE HYDROLASE"/>
    <property type="match status" value="1"/>
</dbReference>
<protein>
    <recommendedName>
        <fullName evidence="1">Amidase domain-containing protein</fullName>
    </recommendedName>
</protein>
<feature type="domain" description="Amidase" evidence="1">
    <location>
        <begin position="3"/>
        <end position="121"/>
    </location>
</feature>
<proteinExistence type="predicted"/>
<evidence type="ECO:0000313" key="3">
    <source>
        <dbReference type="Proteomes" id="UP000784294"/>
    </source>
</evidence>
<keyword evidence="3" id="KW-1185">Reference proteome</keyword>
<dbReference type="GO" id="GO:0017064">
    <property type="term" value="F:fatty acid amide hydrolase activity"/>
    <property type="evidence" value="ECO:0007669"/>
    <property type="project" value="TreeGrafter"/>
</dbReference>
<gene>
    <name evidence="2" type="ORF">PXEA_LOCUS32820</name>
</gene>
<dbReference type="AlphaFoldDB" id="A0A3S5B8B1"/>
<dbReference type="EMBL" id="CAAALY010261088">
    <property type="protein sequence ID" value="VEL39380.1"/>
    <property type="molecule type" value="Genomic_DNA"/>
</dbReference>
<sequence>MLGYESHAGLSACLNGPALTDSLPVKMIKALGGVPFVRTIVPQSMLRRFSVLSSNPIDGICCHPHFPDRSPCGSSSGEGALIGGGGSCLGFGTDIGGSIRLPAAVCGIVGFKPTTRRLRYYFAVISQTSLLGP</sequence>
<evidence type="ECO:0000259" key="1">
    <source>
        <dbReference type="Pfam" id="PF01425"/>
    </source>
</evidence>
<dbReference type="PANTHER" id="PTHR45847:SF6">
    <property type="entry name" value="FATTY ACID AMIDE HYDROLASE"/>
    <property type="match status" value="1"/>
</dbReference>
<dbReference type="InterPro" id="IPR052096">
    <property type="entry name" value="Endocannabinoid_amidase"/>
</dbReference>
<name>A0A3S5B8B1_9PLAT</name>
<evidence type="ECO:0000313" key="2">
    <source>
        <dbReference type="EMBL" id="VEL39380.1"/>
    </source>
</evidence>
<comment type="caution">
    <text evidence="2">The sequence shown here is derived from an EMBL/GenBank/DDBJ whole genome shotgun (WGS) entry which is preliminary data.</text>
</comment>
<organism evidence="2 3">
    <name type="scientific">Protopolystoma xenopodis</name>
    <dbReference type="NCBI Taxonomy" id="117903"/>
    <lineage>
        <taxon>Eukaryota</taxon>
        <taxon>Metazoa</taxon>
        <taxon>Spiralia</taxon>
        <taxon>Lophotrochozoa</taxon>
        <taxon>Platyhelminthes</taxon>
        <taxon>Monogenea</taxon>
        <taxon>Polyopisthocotylea</taxon>
        <taxon>Polystomatidea</taxon>
        <taxon>Polystomatidae</taxon>
        <taxon>Protopolystoma</taxon>
    </lineage>
</organism>
<reference evidence="2" key="1">
    <citation type="submission" date="2018-11" db="EMBL/GenBank/DDBJ databases">
        <authorList>
            <consortium name="Pathogen Informatics"/>
        </authorList>
    </citation>
    <scope>NUCLEOTIDE SEQUENCE</scope>
</reference>
<dbReference type="OrthoDB" id="6428749at2759"/>
<dbReference type="Gene3D" id="3.90.1300.10">
    <property type="entry name" value="Amidase signature (AS) domain"/>
    <property type="match status" value="1"/>
</dbReference>
<dbReference type="GO" id="GO:0004040">
    <property type="term" value="F:amidase activity"/>
    <property type="evidence" value="ECO:0007669"/>
    <property type="project" value="TreeGrafter"/>
</dbReference>
<dbReference type="Pfam" id="PF01425">
    <property type="entry name" value="Amidase"/>
    <property type="match status" value="1"/>
</dbReference>
<dbReference type="SUPFAM" id="SSF75304">
    <property type="entry name" value="Amidase signature (AS) enzymes"/>
    <property type="match status" value="1"/>
</dbReference>
<dbReference type="InterPro" id="IPR023631">
    <property type="entry name" value="Amidase_dom"/>
</dbReference>
<dbReference type="GO" id="GO:0009062">
    <property type="term" value="P:fatty acid catabolic process"/>
    <property type="evidence" value="ECO:0007669"/>
    <property type="project" value="TreeGrafter"/>
</dbReference>
<accession>A0A3S5B8B1</accession>